<evidence type="ECO:0000313" key="2">
    <source>
        <dbReference type="Proteomes" id="UP000887013"/>
    </source>
</evidence>
<name>A0A8X6Q2A2_NEPPI</name>
<keyword evidence="2" id="KW-1185">Reference proteome</keyword>
<organism evidence="1 2">
    <name type="scientific">Nephila pilipes</name>
    <name type="common">Giant wood spider</name>
    <name type="synonym">Nephila maculata</name>
    <dbReference type="NCBI Taxonomy" id="299642"/>
    <lineage>
        <taxon>Eukaryota</taxon>
        <taxon>Metazoa</taxon>
        <taxon>Ecdysozoa</taxon>
        <taxon>Arthropoda</taxon>
        <taxon>Chelicerata</taxon>
        <taxon>Arachnida</taxon>
        <taxon>Araneae</taxon>
        <taxon>Araneomorphae</taxon>
        <taxon>Entelegynae</taxon>
        <taxon>Araneoidea</taxon>
        <taxon>Nephilidae</taxon>
        <taxon>Nephila</taxon>
    </lineage>
</organism>
<accession>A0A8X6Q2A2</accession>
<gene>
    <name evidence="1" type="ORF">NPIL_366871</name>
</gene>
<reference evidence="1" key="1">
    <citation type="submission" date="2020-08" db="EMBL/GenBank/DDBJ databases">
        <title>Multicomponent nature underlies the extraordinary mechanical properties of spider dragline silk.</title>
        <authorList>
            <person name="Kono N."/>
            <person name="Nakamura H."/>
            <person name="Mori M."/>
            <person name="Yoshida Y."/>
            <person name="Ohtoshi R."/>
            <person name="Malay A.D."/>
            <person name="Moran D.A.P."/>
            <person name="Tomita M."/>
            <person name="Numata K."/>
            <person name="Arakawa K."/>
        </authorList>
    </citation>
    <scope>NUCLEOTIDE SEQUENCE</scope>
</reference>
<proteinExistence type="predicted"/>
<protein>
    <submittedName>
        <fullName evidence="1">Uncharacterized protein</fullName>
    </submittedName>
</protein>
<comment type="caution">
    <text evidence="1">The sequence shown here is derived from an EMBL/GenBank/DDBJ whole genome shotgun (WGS) entry which is preliminary data.</text>
</comment>
<dbReference type="EMBL" id="BMAW01025429">
    <property type="protein sequence ID" value="GFT92428.1"/>
    <property type="molecule type" value="Genomic_DNA"/>
</dbReference>
<dbReference type="Proteomes" id="UP000887013">
    <property type="component" value="Unassembled WGS sequence"/>
</dbReference>
<sequence>MAYKITFIHPQNNIYRPQYEFDIVDKAVGMSQRRKDIASIRKYLILSLIQRVEQIFVTDPEEASASKIDKRLQYSKSRYSEIF</sequence>
<evidence type="ECO:0000313" key="1">
    <source>
        <dbReference type="EMBL" id="GFT92428.1"/>
    </source>
</evidence>
<dbReference type="AlphaFoldDB" id="A0A8X6Q2A2"/>